<sequence>MVDFQNNSKRATSRSKIQPSISFYHSPITTISENATTSSSNQPAIDYVKLLPLPVLPNAPVRQDERQHYLKLLHHQYCHCNAKFDQNTQMRDENVRRNLIKKSVLKEFDIAQSTKTKNEYQHTIKKLMFNLKKFGTEDGLPKPINDSVSTDLFPSIGSEFEFGLVYKELQALCISKNRLKKNGFVIEVPEIPNDYKLPEKLECLRCETLFHIKDIEKKVDCTYHPGKVQSSIYENLSMGRKVYGTDYLNKFYVCCNEPKGQSAGCQTHDHHVYKYNDIKDLHLMKNFVHITDLRNSLNINNDTEIQKMRKEKIKAVSLDCEMCFTNNGFEMMKLSLIDFKTEKKLIDSIVHPDGDFIIDLNSHVSGVDDIPKDAMTFDEVMIKIAQLCDEDTIIVGHGLENDLNVLRLIFPKIVDTAILYSENQINSRRKDPLKKLAWKYLSENIQGKEHDSLEDAIIPARIVKKQIDKSLRIKERNRLRR</sequence>
<protein>
    <recommendedName>
        <fullName evidence="7">RNA exonuclease 3</fullName>
    </recommendedName>
</protein>
<comment type="caution">
    <text evidence="9">The sequence shown here is derived from an EMBL/GenBank/DDBJ whole genome shotgun (WGS) entry which is preliminary data.</text>
</comment>
<dbReference type="SMART" id="SM00479">
    <property type="entry name" value="EXOIII"/>
    <property type="match status" value="1"/>
</dbReference>
<dbReference type="SUPFAM" id="SSF53098">
    <property type="entry name" value="Ribonuclease H-like"/>
    <property type="match status" value="1"/>
</dbReference>
<dbReference type="Pfam" id="PF00929">
    <property type="entry name" value="RNase_T"/>
    <property type="match status" value="1"/>
</dbReference>
<evidence type="ECO:0000256" key="5">
    <source>
        <dbReference type="ARBA" id="ARBA00023242"/>
    </source>
</evidence>
<organism evidence="9 10">
    <name type="scientific">Pichia inconspicua</name>
    <dbReference type="NCBI Taxonomy" id="52247"/>
    <lineage>
        <taxon>Eukaryota</taxon>
        <taxon>Fungi</taxon>
        <taxon>Dikarya</taxon>
        <taxon>Ascomycota</taxon>
        <taxon>Saccharomycotina</taxon>
        <taxon>Pichiomycetes</taxon>
        <taxon>Pichiales</taxon>
        <taxon>Pichiaceae</taxon>
        <taxon>Pichia</taxon>
    </lineage>
</organism>
<evidence type="ECO:0000256" key="1">
    <source>
        <dbReference type="ARBA" id="ARBA00004123"/>
    </source>
</evidence>
<evidence type="ECO:0000256" key="4">
    <source>
        <dbReference type="ARBA" id="ARBA00022839"/>
    </source>
</evidence>
<dbReference type="InterPro" id="IPR012337">
    <property type="entry name" value="RNaseH-like_sf"/>
</dbReference>
<keyword evidence="10" id="KW-1185">Reference proteome</keyword>
<evidence type="ECO:0000259" key="8">
    <source>
        <dbReference type="SMART" id="SM00479"/>
    </source>
</evidence>
<dbReference type="InterPro" id="IPR013520">
    <property type="entry name" value="Ribonucl_H"/>
</dbReference>
<dbReference type="GO" id="GO:0004527">
    <property type="term" value="F:exonuclease activity"/>
    <property type="evidence" value="ECO:0007669"/>
    <property type="project" value="UniProtKB-KW"/>
</dbReference>
<dbReference type="PANTHER" id="PTHR12801">
    <property type="entry name" value="RNA EXONUCLEASE REXO1 / RECO3 FAMILY MEMBER-RELATED"/>
    <property type="match status" value="1"/>
</dbReference>
<dbReference type="InterPro" id="IPR036397">
    <property type="entry name" value="RNaseH_sf"/>
</dbReference>
<reference evidence="9 10" key="1">
    <citation type="journal article" date="2019" name="Front. Genet.">
        <title>Whole-Genome Sequencing of the Opportunistic Yeast Pathogen Candida inconspicua Uncovers Its Hybrid Origin.</title>
        <authorList>
            <person name="Mixao V."/>
            <person name="Hansen A.P."/>
            <person name="Saus E."/>
            <person name="Boekhout T."/>
            <person name="Lass-Florl C."/>
            <person name="Gabaldon T."/>
        </authorList>
    </citation>
    <scope>NUCLEOTIDE SEQUENCE [LARGE SCALE GENOMIC DNA]</scope>
    <source>
        <strain evidence="9 10">CBS 180</strain>
    </source>
</reference>
<accession>A0A4T0X6A9</accession>
<keyword evidence="4" id="KW-0269">Exonuclease</keyword>
<evidence type="ECO:0000313" key="10">
    <source>
        <dbReference type="Proteomes" id="UP000307173"/>
    </source>
</evidence>
<dbReference type="Gene3D" id="3.30.420.10">
    <property type="entry name" value="Ribonuclease H-like superfamily/Ribonuclease H"/>
    <property type="match status" value="1"/>
</dbReference>
<keyword evidence="2" id="KW-0540">Nuclease</keyword>
<evidence type="ECO:0000256" key="2">
    <source>
        <dbReference type="ARBA" id="ARBA00022722"/>
    </source>
</evidence>
<dbReference type="STRING" id="52247.A0A4T0X6A9"/>
<dbReference type="PANTHER" id="PTHR12801:SF118">
    <property type="entry name" value="RNA EXONUCLEASE 3"/>
    <property type="match status" value="1"/>
</dbReference>
<evidence type="ECO:0000256" key="6">
    <source>
        <dbReference type="ARBA" id="ARBA00037201"/>
    </source>
</evidence>
<dbReference type="AlphaFoldDB" id="A0A4T0X6A9"/>
<evidence type="ECO:0000313" key="9">
    <source>
        <dbReference type="EMBL" id="TID30863.1"/>
    </source>
</evidence>
<gene>
    <name evidence="9" type="ORF">CANINC_000552</name>
</gene>
<name>A0A4T0X6A9_9ASCO</name>
<comment type="subcellular location">
    <subcellularLocation>
        <location evidence="1">Nucleus</location>
    </subcellularLocation>
</comment>
<keyword evidence="3" id="KW-0378">Hydrolase</keyword>
<comment type="function">
    <text evidence="6">3' to 5' exoribonuclease required for proper 3' end maturation of MRP RNA and of the U5L snRNA.</text>
</comment>
<dbReference type="EMBL" id="SELW01000101">
    <property type="protein sequence ID" value="TID30863.1"/>
    <property type="molecule type" value="Genomic_DNA"/>
</dbReference>
<feature type="domain" description="Exonuclease" evidence="8">
    <location>
        <begin position="314"/>
        <end position="472"/>
    </location>
</feature>
<dbReference type="InterPro" id="IPR047021">
    <property type="entry name" value="REXO1/3/4-like"/>
</dbReference>
<dbReference type="GO" id="GO:0003676">
    <property type="term" value="F:nucleic acid binding"/>
    <property type="evidence" value="ECO:0007669"/>
    <property type="project" value="InterPro"/>
</dbReference>
<dbReference type="GO" id="GO:0005634">
    <property type="term" value="C:nucleus"/>
    <property type="evidence" value="ECO:0007669"/>
    <property type="project" value="UniProtKB-SubCell"/>
</dbReference>
<dbReference type="OrthoDB" id="3996471at2759"/>
<proteinExistence type="predicted"/>
<evidence type="ECO:0000256" key="3">
    <source>
        <dbReference type="ARBA" id="ARBA00022801"/>
    </source>
</evidence>
<dbReference type="Proteomes" id="UP000307173">
    <property type="component" value="Unassembled WGS sequence"/>
</dbReference>
<evidence type="ECO:0000256" key="7">
    <source>
        <dbReference type="ARBA" id="ARBA00039985"/>
    </source>
</evidence>
<keyword evidence="5" id="KW-0539">Nucleus</keyword>